<sequence length="225" mass="26530">MLFEFFWLVEELEDHYFYTAKYWRLDSDVDAYFFVFTQLTVLATTKEPYVQGEKVKFERLYPAKEELQFNRGGIIFEPPKMLPESVLIGKLKAKNELKQKQEFQVYRYATCLMFHVLQYQLFAFVEWFKNSLVLQILENGGEEDQADVNVQDYKDVLTCTIEPPMMNKFNLCGCDMVVAVDVVFFSLYCFPVFVAAGIILSGLTDFEVIEEEKERQEKNILLKLR</sequence>
<dbReference type="AlphaFoldDB" id="A0A0N4USN5"/>
<keyword evidence="1" id="KW-0472">Membrane</keyword>
<protein>
    <submittedName>
        <fullName evidence="4">Neur_chan_LBD domain-containing protein</fullName>
    </submittedName>
</protein>
<name>A0A0N4USN5_ENTVE</name>
<dbReference type="WBParaSite" id="EVEC_0000014801-mRNA-1">
    <property type="protein sequence ID" value="EVEC_0000014801-mRNA-1"/>
    <property type="gene ID" value="EVEC_0000014801"/>
</dbReference>
<proteinExistence type="predicted"/>
<accession>A0A0N4USN5</accession>
<evidence type="ECO:0000256" key="1">
    <source>
        <dbReference type="SAM" id="Phobius"/>
    </source>
</evidence>
<reference evidence="4" key="1">
    <citation type="submission" date="2017-02" db="UniProtKB">
        <authorList>
            <consortium name="WormBaseParasite"/>
        </authorList>
    </citation>
    <scope>IDENTIFICATION</scope>
</reference>
<dbReference type="EMBL" id="UXUI01000052">
    <property type="protein sequence ID" value="VDD84957.1"/>
    <property type="molecule type" value="Genomic_DNA"/>
</dbReference>
<dbReference type="Proteomes" id="UP000274131">
    <property type="component" value="Unassembled WGS sequence"/>
</dbReference>
<reference evidence="2 3" key="2">
    <citation type="submission" date="2018-10" db="EMBL/GenBank/DDBJ databases">
        <authorList>
            <consortium name="Pathogen Informatics"/>
        </authorList>
    </citation>
    <scope>NUCLEOTIDE SEQUENCE [LARGE SCALE GENOMIC DNA]</scope>
</reference>
<keyword evidence="1" id="KW-0812">Transmembrane</keyword>
<organism evidence="4">
    <name type="scientific">Enterobius vermicularis</name>
    <name type="common">Human pinworm</name>
    <dbReference type="NCBI Taxonomy" id="51028"/>
    <lineage>
        <taxon>Eukaryota</taxon>
        <taxon>Metazoa</taxon>
        <taxon>Ecdysozoa</taxon>
        <taxon>Nematoda</taxon>
        <taxon>Chromadorea</taxon>
        <taxon>Rhabditida</taxon>
        <taxon>Spirurina</taxon>
        <taxon>Oxyuridomorpha</taxon>
        <taxon>Oxyuroidea</taxon>
        <taxon>Oxyuridae</taxon>
        <taxon>Enterobius</taxon>
    </lineage>
</organism>
<gene>
    <name evidence="2" type="ORF">EVEC_LOCUS100</name>
</gene>
<keyword evidence="3" id="KW-1185">Reference proteome</keyword>
<evidence type="ECO:0000313" key="4">
    <source>
        <dbReference type="WBParaSite" id="EVEC_0000014801-mRNA-1"/>
    </source>
</evidence>
<keyword evidence="1" id="KW-1133">Transmembrane helix</keyword>
<evidence type="ECO:0000313" key="3">
    <source>
        <dbReference type="Proteomes" id="UP000274131"/>
    </source>
</evidence>
<evidence type="ECO:0000313" key="2">
    <source>
        <dbReference type="EMBL" id="VDD84957.1"/>
    </source>
</evidence>
<feature type="transmembrane region" description="Helical" evidence="1">
    <location>
        <begin position="185"/>
        <end position="206"/>
    </location>
</feature>